<dbReference type="OrthoDB" id="2084682at2"/>
<reference evidence="1" key="1">
    <citation type="submission" date="2016-10" db="EMBL/GenBank/DDBJ databases">
        <authorList>
            <person name="de Groot N.N."/>
        </authorList>
    </citation>
    <scope>NUCLEOTIDE SEQUENCE [LARGE SCALE GENOMIC DNA]</scope>
    <source>
        <strain evidence="1">DSM 2784</strain>
    </source>
</reference>
<dbReference type="AlphaFoldDB" id="A0A1G5S2Q6"/>
<dbReference type="STRING" id="1120920.SAMN03080599_02260"/>
<evidence type="ECO:0000313" key="1">
    <source>
        <dbReference type="EMBL" id="SCZ80417.1"/>
    </source>
</evidence>
<organism evidence="1 2">
    <name type="scientific">Acidaminobacter hydrogenoformans DSM 2784</name>
    <dbReference type="NCBI Taxonomy" id="1120920"/>
    <lineage>
        <taxon>Bacteria</taxon>
        <taxon>Bacillati</taxon>
        <taxon>Bacillota</taxon>
        <taxon>Clostridia</taxon>
        <taxon>Peptostreptococcales</taxon>
        <taxon>Acidaminobacteraceae</taxon>
        <taxon>Acidaminobacter</taxon>
    </lineage>
</organism>
<protein>
    <submittedName>
        <fullName evidence="1">Uncharacterized protein</fullName>
    </submittedName>
</protein>
<sequence>MNFDDFVKTHPTCNVVKDSQSARIIYETIIWNDQNRIKMAELSDSEIPALVAVANDIIDYCATAHQCDLDITNDTVKQVIGRMISTAIAPLGYEPAKKKRLPKSTVQTVFKNATVFANTGIAIERIEKQIVPIIK</sequence>
<dbReference type="RefSeq" id="WP_092591556.1">
    <property type="nucleotide sequence ID" value="NZ_FMWL01000012.1"/>
</dbReference>
<accession>A0A1G5S2Q6</accession>
<evidence type="ECO:0000313" key="2">
    <source>
        <dbReference type="Proteomes" id="UP000199208"/>
    </source>
</evidence>
<dbReference type="Proteomes" id="UP000199208">
    <property type="component" value="Unassembled WGS sequence"/>
</dbReference>
<name>A0A1G5S2Q6_9FIRM</name>
<keyword evidence="2" id="KW-1185">Reference proteome</keyword>
<dbReference type="EMBL" id="FMWL01000012">
    <property type="protein sequence ID" value="SCZ80417.1"/>
    <property type="molecule type" value="Genomic_DNA"/>
</dbReference>
<gene>
    <name evidence="1" type="ORF">SAMN03080599_02260</name>
</gene>
<proteinExistence type="predicted"/>